<dbReference type="EMBL" id="SMLL01000001">
    <property type="protein sequence ID" value="TFZ04282.1"/>
    <property type="molecule type" value="Genomic_DNA"/>
</dbReference>
<dbReference type="PANTHER" id="PTHR12126:SF11">
    <property type="entry name" value="NADH DEHYDROGENASE [UBIQUINONE] 1 ALPHA SUBCOMPLEX SUBUNIT 9, MITOCHONDRIAL"/>
    <property type="match status" value="1"/>
</dbReference>
<dbReference type="Pfam" id="PF13460">
    <property type="entry name" value="NAD_binding_10"/>
    <property type="match status" value="1"/>
</dbReference>
<dbReference type="Gene3D" id="3.40.50.720">
    <property type="entry name" value="NAD(P)-binding Rossmann-like Domain"/>
    <property type="match status" value="1"/>
</dbReference>
<dbReference type="AlphaFoldDB" id="A0A4Z0C027"/>
<evidence type="ECO:0000259" key="2">
    <source>
        <dbReference type="Pfam" id="PF13460"/>
    </source>
</evidence>
<dbReference type="InterPro" id="IPR051207">
    <property type="entry name" value="ComplexI_NDUFA9_subunit"/>
</dbReference>
<feature type="transmembrane region" description="Helical" evidence="1">
    <location>
        <begin position="380"/>
        <end position="404"/>
    </location>
</feature>
<evidence type="ECO:0000256" key="1">
    <source>
        <dbReference type="SAM" id="Phobius"/>
    </source>
</evidence>
<keyword evidence="4" id="KW-1185">Reference proteome</keyword>
<name>A0A4Z0C027_9BURK</name>
<dbReference type="InterPro" id="IPR016040">
    <property type="entry name" value="NAD(P)-bd_dom"/>
</dbReference>
<evidence type="ECO:0000313" key="3">
    <source>
        <dbReference type="EMBL" id="TFZ04282.1"/>
    </source>
</evidence>
<keyword evidence="1" id="KW-1133">Transmembrane helix</keyword>
<comment type="caution">
    <text evidence="3">The sequence shown here is derived from an EMBL/GenBank/DDBJ whole genome shotgun (WGS) entry which is preliminary data.</text>
</comment>
<dbReference type="RefSeq" id="WP_135283163.1">
    <property type="nucleotide sequence ID" value="NZ_SMLL01000001.1"/>
</dbReference>
<dbReference type="OrthoDB" id="5292533at2"/>
<evidence type="ECO:0000313" key="4">
    <source>
        <dbReference type="Proteomes" id="UP000297564"/>
    </source>
</evidence>
<dbReference type="GO" id="GO:0044877">
    <property type="term" value="F:protein-containing complex binding"/>
    <property type="evidence" value="ECO:0007669"/>
    <property type="project" value="TreeGrafter"/>
</dbReference>
<keyword evidence="1" id="KW-0812">Transmembrane</keyword>
<sequence length="434" mass="46387">MRVLITGATGFIGRRLALALLARGHELVCAVRSPERLELGPGHWRAVPMDLAQVPPRSAWREHLAGVDAVVNAVGIIRETPGQGFKALHARAPAELFRACVDTGVPTVVQVSALGADGQARSRYHRSKKAADDALRSLPLKGAIVQPSVVYGAEGASAALFNRMAAAPLLALPQAGRMALQPVHIDDVVEGLVALLESPPPELITLPFVGPRKLTMADYLRRLRDALGIAGPLPVLPLPQWLFLGAAHVAGRLPGSILDAETAGMLLRGNAGPVDGLRALLGRLPREVEDFVPPAAREALRTSAVLGVWLPVLRVALALMWIWTALVSFGLYPVQGSYELLAQVGLTGALATLALYGAATLDLALGVLTLACPPRWRRAMWLSQIVLIGGYTLLITLFLPQWWLHPYGPISKNLPLLAAIGLLWTLEPPPRLRG</sequence>
<accession>A0A4Z0C027</accession>
<organism evidence="3 4">
    <name type="scientific">Ramlibacter rhizophilus</name>
    <dbReference type="NCBI Taxonomy" id="1781167"/>
    <lineage>
        <taxon>Bacteria</taxon>
        <taxon>Pseudomonadati</taxon>
        <taxon>Pseudomonadota</taxon>
        <taxon>Betaproteobacteria</taxon>
        <taxon>Burkholderiales</taxon>
        <taxon>Comamonadaceae</taxon>
        <taxon>Ramlibacter</taxon>
    </lineage>
</organism>
<dbReference type="Pfam" id="PF13781">
    <property type="entry name" value="DoxX_3"/>
    <property type="match status" value="1"/>
</dbReference>
<dbReference type="SUPFAM" id="SSF51735">
    <property type="entry name" value="NAD(P)-binding Rossmann-fold domains"/>
    <property type="match status" value="1"/>
</dbReference>
<protein>
    <submittedName>
        <fullName evidence="3">SDR family oxidoreductase</fullName>
    </submittedName>
</protein>
<keyword evidence="1" id="KW-0472">Membrane</keyword>
<dbReference type="PANTHER" id="PTHR12126">
    <property type="entry name" value="NADH-UBIQUINONE OXIDOREDUCTASE 39 KDA SUBUNIT-RELATED"/>
    <property type="match status" value="1"/>
</dbReference>
<reference evidence="3 4" key="1">
    <citation type="submission" date="2019-03" db="EMBL/GenBank/DDBJ databases">
        <title>Ramlibacter rhizophilus CCTCC AB2015357, whole genome shotgun sequence.</title>
        <authorList>
            <person name="Zhang X."/>
            <person name="Feng G."/>
            <person name="Zhu H."/>
        </authorList>
    </citation>
    <scope>NUCLEOTIDE SEQUENCE [LARGE SCALE GENOMIC DNA]</scope>
    <source>
        <strain evidence="3 4">CCTCC AB2015357</strain>
    </source>
</reference>
<feature type="domain" description="NAD(P)-binding" evidence="2">
    <location>
        <begin position="7"/>
        <end position="150"/>
    </location>
</feature>
<feature type="transmembrane region" description="Helical" evidence="1">
    <location>
        <begin position="306"/>
        <end position="332"/>
    </location>
</feature>
<dbReference type="InterPro" id="IPR036291">
    <property type="entry name" value="NAD(P)-bd_dom_sf"/>
</dbReference>
<dbReference type="Proteomes" id="UP000297564">
    <property type="component" value="Unassembled WGS sequence"/>
</dbReference>
<gene>
    <name evidence="3" type="ORF">EZ242_00545</name>
</gene>
<feature type="transmembrane region" description="Helical" evidence="1">
    <location>
        <begin position="344"/>
        <end position="368"/>
    </location>
</feature>
<dbReference type="InterPro" id="IPR025695">
    <property type="entry name" value="DoxX-like"/>
</dbReference>
<proteinExistence type="predicted"/>